<dbReference type="Proteomes" id="UP000070700">
    <property type="component" value="Unassembled WGS sequence"/>
</dbReference>
<organism evidence="2 3">
    <name type="scientific">Mollisia scopiformis</name>
    <name type="common">Conifer needle endophyte fungus</name>
    <name type="synonym">Phialocephala scopiformis</name>
    <dbReference type="NCBI Taxonomy" id="149040"/>
    <lineage>
        <taxon>Eukaryota</taxon>
        <taxon>Fungi</taxon>
        <taxon>Dikarya</taxon>
        <taxon>Ascomycota</taxon>
        <taxon>Pezizomycotina</taxon>
        <taxon>Leotiomycetes</taxon>
        <taxon>Helotiales</taxon>
        <taxon>Mollisiaceae</taxon>
        <taxon>Mollisia</taxon>
    </lineage>
</organism>
<proteinExistence type="predicted"/>
<dbReference type="EMBL" id="KQ947437">
    <property type="protein sequence ID" value="KUJ08049.1"/>
    <property type="molecule type" value="Genomic_DNA"/>
</dbReference>
<dbReference type="RefSeq" id="XP_018062404.1">
    <property type="nucleotide sequence ID" value="XM_018216295.1"/>
</dbReference>
<dbReference type="KEGG" id="psco:LY89DRAFT_691350"/>
<accession>A0A132B7T5</accession>
<feature type="compositionally biased region" description="Low complexity" evidence="1">
    <location>
        <begin position="518"/>
        <end position="531"/>
    </location>
</feature>
<evidence type="ECO:0000313" key="2">
    <source>
        <dbReference type="EMBL" id="KUJ08049.1"/>
    </source>
</evidence>
<feature type="region of interest" description="Disordered" evidence="1">
    <location>
        <begin position="476"/>
        <end position="547"/>
    </location>
</feature>
<reference evidence="2 3" key="1">
    <citation type="submission" date="2015-10" db="EMBL/GenBank/DDBJ databases">
        <title>Full genome of DAOMC 229536 Phialocephala scopiformis, a fungal endophyte of spruce producing the potent anti-insectan compound rugulosin.</title>
        <authorList>
            <consortium name="DOE Joint Genome Institute"/>
            <person name="Walker A.K."/>
            <person name="Frasz S.L."/>
            <person name="Seifert K.A."/>
            <person name="Miller J.D."/>
            <person name="Mondo S.J."/>
            <person name="Labutti K."/>
            <person name="Lipzen A."/>
            <person name="Dockter R."/>
            <person name="Kennedy M."/>
            <person name="Grigoriev I.V."/>
            <person name="Spatafora J.W."/>
        </authorList>
    </citation>
    <scope>NUCLEOTIDE SEQUENCE [LARGE SCALE GENOMIC DNA]</scope>
    <source>
        <strain evidence="2 3">CBS 120377</strain>
    </source>
</reference>
<dbReference type="AlphaFoldDB" id="A0A132B7T5"/>
<evidence type="ECO:0000313" key="3">
    <source>
        <dbReference type="Proteomes" id="UP000070700"/>
    </source>
</evidence>
<protein>
    <submittedName>
        <fullName evidence="2">Uncharacterized protein</fullName>
    </submittedName>
</protein>
<gene>
    <name evidence="2" type="ORF">LY89DRAFT_691350</name>
</gene>
<dbReference type="OrthoDB" id="10472669at2759"/>
<dbReference type="InParanoid" id="A0A132B7T5"/>
<evidence type="ECO:0000256" key="1">
    <source>
        <dbReference type="SAM" id="MobiDB-lite"/>
    </source>
</evidence>
<sequence length="547" mass="63143">MDRTKIVNRSISSELSHQNLNISGKESQRYQSTMDQLNHTEGATMDQTTAPMWTTSIFTRPCKVAPPTFTPYPKKDCELLVKLWTENKLPIGAPIEIYGGTSYIPYHRQLKAGKHAFEYHPLTKEYTYKGKRPAEYADQKTERLTDLLADYAVHLLDTIAAGITRYQKSDQPRIHIRQLLGTSPEQAIAKMQDLSRRISKHRKIFAGILAPMEECLKIWCKMRCQLNEEPIFDLSENVVEMMELLRNEENMDKRQRQYWELMLHTHTSKRLEALLAMPRDQFVGGQRSDEEIAWFLLKNKGDYKDIFIYYLNADEGKTAAANTTEDNHDARLAAEDGFDVVMDDIPKNDTEGEILALRAYAEQAAVILQYNFNDCREGDAYYIDVLFFYRWVENIIGATDEELAVYLKAQEVGDFYLSAWVNAAFNLDTPTWQLLTIKSQELNVDTAFYGLPKRLGLHGPPALGRVRRLEIGNERGIKNGRERRRRQRAMGVGQARINRTQAENQNPPRTRSTTTGENQQRTQTATRNTTINREEEFDWGPVQEFHL</sequence>
<name>A0A132B7T5_MOLSC</name>
<dbReference type="GeneID" id="28826021"/>
<feature type="compositionally biased region" description="Polar residues" evidence="1">
    <location>
        <begin position="497"/>
        <end position="517"/>
    </location>
</feature>
<keyword evidence="3" id="KW-1185">Reference proteome</keyword>